<keyword evidence="1" id="KW-0812">Transmembrane</keyword>
<accession>A0ABQ6IH99</accession>
<evidence type="ECO:0000256" key="1">
    <source>
        <dbReference type="SAM" id="Phobius"/>
    </source>
</evidence>
<dbReference type="InterPro" id="IPR011053">
    <property type="entry name" value="Single_hybrid_motif"/>
</dbReference>
<name>A0ABQ6IH99_9MICO</name>
<evidence type="ECO:0000259" key="2">
    <source>
        <dbReference type="Pfam" id="PF00364"/>
    </source>
</evidence>
<keyword evidence="4" id="KW-1185">Reference proteome</keyword>
<reference evidence="4" key="1">
    <citation type="journal article" date="2019" name="Int. J. Syst. Evol. Microbiol.">
        <title>The Global Catalogue of Microorganisms (GCM) 10K type strain sequencing project: providing services to taxonomists for standard genome sequencing and annotation.</title>
        <authorList>
            <consortium name="The Broad Institute Genomics Platform"/>
            <consortium name="The Broad Institute Genome Sequencing Center for Infectious Disease"/>
            <person name="Wu L."/>
            <person name="Ma J."/>
        </authorList>
    </citation>
    <scope>NUCLEOTIDE SEQUENCE [LARGE SCALE GENOMIC DNA]</scope>
    <source>
        <strain evidence="4">NBRC 112299</strain>
    </source>
</reference>
<evidence type="ECO:0000313" key="3">
    <source>
        <dbReference type="EMBL" id="GMA37084.1"/>
    </source>
</evidence>
<keyword evidence="1" id="KW-1133">Transmembrane helix</keyword>
<feature type="domain" description="Lipoyl-binding" evidence="2">
    <location>
        <begin position="89"/>
        <end position="114"/>
    </location>
</feature>
<dbReference type="InterPro" id="IPR029045">
    <property type="entry name" value="ClpP/crotonase-like_dom_sf"/>
</dbReference>
<dbReference type="SUPFAM" id="SSF51230">
    <property type="entry name" value="Single hybrid motif"/>
    <property type="match status" value="1"/>
</dbReference>
<dbReference type="Pfam" id="PF00364">
    <property type="entry name" value="Biotin_lipoyl"/>
    <property type="match status" value="1"/>
</dbReference>
<dbReference type="EMBL" id="BSUN01000001">
    <property type="protein sequence ID" value="GMA37084.1"/>
    <property type="molecule type" value="Genomic_DNA"/>
</dbReference>
<dbReference type="PANTHER" id="PTHR30469">
    <property type="entry name" value="MULTIDRUG RESISTANCE PROTEIN MDTA"/>
    <property type="match status" value="1"/>
</dbReference>
<gene>
    <name evidence="3" type="ORF">GCM10025876_32880</name>
</gene>
<dbReference type="Gene3D" id="2.40.50.100">
    <property type="match status" value="1"/>
</dbReference>
<protein>
    <recommendedName>
        <fullName evidence="2">Lipoyl-binding domain-containing protein</fullName>
    </recommendedName>
</protein>
<keyword evidence="1" id="KW-0472">Membrane</keyword>
<dbReference type="Proteomes" id="UP001157125">
    <property type="component" value="Unassembled WGS sequence"/>
</dbReference>
<dbReference type="InterPro" id="IPR000089">
    <property type="entry name" value="Biotin_lipoyl"/>
</dbReference>
<evidence type="ECO:0000313" key="4">
    <source>
        <dbReference type="Proteomes" id="UP001157125"/>
    </source>
</evidence>
<dbReference type="RefSeq" id="WP_284328940.1">
    <property type="nucleotide sequence ID" value="NZ_BSUN01000001.1"/>
</dbReference>
<proteinExistence type="predicted"/>
<comment type="caution">
    <text evidence="3">The sequence shown here is derived from an EMBL/GenBank/DDBJ whole genome shotgun (WGS) entry which is preliminary data.</text>
</comment>
<sequence length="140" mass="13945">MPQISFNRARLRAWGIPTVALVAGAGLGVGAMALWGPDASGSADAMARDAMVAESGGEQTVTVGLETLEESIDASGTLAAVSSSDLSFEASGAVTKVNVEEGDTVEKGDVIAVIDTLQAHGVAALGGGGPREGRGRPVQP</sequence>
<dbReference type="SUPFAM" id="SSF52096">
    <property type="entry name" value="ClpP/crotonase"/>
    <property type="match status" value="1"/>
</dbReference>
<organism evidence="3 4">
    <name type="scientific">Demequina litorisediminis</name>
    <dbReference type="NCBI Taxonomy" id="1849022"/>
    <lineage>
        <taxon>Bacteria</taxon>
        <taxon>Bacillati</taxon>
        <taxon>Actinomycetota</taxon>
        <taxon>Actinomycetes</taxon>
        <taxon>Micrococcales</taxon>
        <taxon>Demequinaceae</taxon>
        <taxon>Demequina</taxon>
    </lineage>
</organism>
<feature type="transmembrane region" description="Helical" evidence="1">
    <location>
        <begin position="12"/>
        <end position="35"/>
    </location>
</feature>